<organism evidence="1 2">
    <name type="scientific">Lithospermum erythrorhizon</name>
    <name type="common">Purple gromwell</name>
    <name type="synonym">Lithospermum officinale var. erythrorhizon</name>
    <dbReference type="NCBI Taxonomy" id="34254"/>
    <lineage>
        <taxon>Eukaryota</taxon>
        <taxon>Viridiplantae</taxon>
        <taxon>Streptophyta</taxon>
        <taxon>Embryophyta</taxon>
        <taxon>Tracheophyta</taxon>
        <taxon>Spermatophyta</taxon>
        <taxon>Magnoliopsida</taxon>
        <taxon>eudicotyledons</taxon>
        <taxon>Gunneridae</taxon>
        <taxon>Pentapetalae</taxon>
        <taxon>asterids</taxon>
        <taxon>lamiids</taxon>
        <taxon>Boraginales</taxon>
        <taxon>Boraginaceae</taxon>
        <taxon>Boraginoideae</taxon>
        <taxon>Lithospermeae</taxon>
        <taxon>Lithospermum</taxon>
    </lineage>
</organism>
<comment type="caution">
    <text evidence="1">The sequence shown here is derived from an EMBL/GenBank/DDBJ whole genome shotgun (WGS) entry which is preliminary data.</text>
</comment>
<protein>
    <submittedName>
        <fullName evidence="1">Uncharacterized protein</fullName>
    </submittedName>
</protein>
<evidence type="ECO:0000313" key="1">
    <source>
        <dbReference type="EMBL" id="GAA0172701.1"/>
    </source>
</evidence>
<reference evidence="1 2" key="1">
    <citation type="submission" date="2024-01" db="EMBL/GenBank/DDBJ databases">
        <title>The complete chloroplast genome sequence of Lithospermum erythrorhizon: insights into the phylogenetic relationship among Boraginaceae species and the maternal lineages of purple gromwells.</title>
        <authorList>
            <person name="Okada T."/>
            <person name="Watanabe K."/>
        </authorList>
    </citation>
    <scope>NUCLEOTIDE SEQUENCE [LARGE SCALE GENOMIC DNA]</scope>
</reference>
<sequence>MDEPSSSKVNHVIQQEIGPLLTFELLSQDTNDRINKYIDPANLEKDVGSSENNNMIVVYGGNNDNIEEDFDDVEAAGKSIDNKKNAQKLKKNEGMKEKKNYTRNFYNRCYPNKIMTEFEKMEENKEIKRMDGLKIVGFFGMTKMKLRRIHSDFIEWMCDKFNPTQLKVDLGKGKFLSLNELDVHRVYNMSRRPRRIKLSRCANVALRNDLEVQFNGTSKKLVN</sequence>
<proteinExistence type="predicted"/>
<dbReference type="AlphaFoldDB" id="A0AAV3RBW1"/>
<accession>A0AAV3RBW1</accession>
<name>A0AAV3RBW1_LITER</name>
<dbReference type="Proteomes" id="UP001454036">
    <property type="component" value="Unassembled WGS sequence"/>
</dbReference>
<gene>
    <name evidence="1" type="ORF">LIER_26472</name>
</gene>
<dbReference type="EMBL" id="BAABME010008244">
    <property type="protein sequence ID" value="GAA0172701.1"/>
    <property type="molecule type" value="Genomic_DNA"/>
</dbReference>
<evidence type="ECO:0000313" key="2">
    <source>
        <dbReference type="Proteomes" id="UP001454036"/>
    </source>
</evidence>
<keyword evidence="2" id="KW-1185">Reference proteome</keyword>